<organism evidence="2 3">
    <name type="scientific">Panicum virgatum</name>
    <name type="common">Blackwell switchgrass</name>
    <dbReference type="NCBI Taxonomy" id="38727"/>
    <lineage>
        <taxon>Eukaryota</taxon>
        <taxon>Viridiplantae</taxon>
        <taxon>Streptophyta</taxon>
        <taxon>Embryophyta</taxon>
        <taxon>Tracheophyta</taxon>
        <taxon>Spermatophyta</taxon>
        <taxon>Magnoliopsida</taxon>
        <taxon>Liliopsida</taxon>
        <taxon>Poales</taxon>
        <taxon>Poaceae</taxon>
        <taxon>PACMAD clade</taxon>
        <taxon>Panicoideae</taxon>
        <taxon>Panicodae</taxon>
        <taxon>Paniceae</taxon>
        <taxon>Panicinae</taxon>
        <taxon>Panicum</taxon>
        <taxon>Panicum sect. Hiantes</taxon>
    </lineage>
</organism>
<feature type="compositionally biased region" description="Polar residues" evidence="1">
    <location>
        <begin position="94"/>
        <end position="105"/>
    </location>
</feature>
<proteinExistence type="predicted"/>
<evidence type="ECO:0000256" key="1">
    <source>
        <dbReference type="SAM" id="MobiDB-lite"/>
    </source>
</evidence>
<accession>A0A8T0SW71</accession>
<keyword evidence="3" id="KW-1185">Reference proteome</keyword>
<comment type="caution">
    <text evidence="2">The sequence shown here is derived from an EMBL/GenBank/DDBJ whole genome shotgun (WGS) entry which is preliminary data.</text>
</comment>
<reference evidence="2" key="1">
    <citation type="submission" date="2020-05" db="EMBL/GenBank/DDBJ databases">
        <title>WGS assembly of Panicum virgatum.</title>
        <authorList>
            <person name="Lovell J.T."/>
            <person name="Jenkins J."/>
            <person name="Shu S."/>
            <person name="Juenger T.E."/>
            <person name="Schmutz J."/>
        </authorList>
    </citation>
    <scope>NUCLEOTIDE SEQUENCE</scope>
    <source>
        <strain evidence="2">AP13</strain>
    </source>
</reference>
<dbReference type="Proteomes" id="UP000823388">
    <property type="component" value="Chromosome 5K"/>
</dbReference>
<evidence type="ECO:0000313" key="3">
    <source>
        <dbReference type="Proteomes" id="UP000823388"/>
    </source>
</evidence>
<feature type="region of interest" description="Disordered" evidence="1">
    <location>
        <begin position="1"/>
        <end position="105"/>
    </location>
</feature>
<dbReference type="AlphaFoldDB" id="A0A8T0SW71"/>
<dbReference type="EMBL" id="CM029045">
    <property type="protein sequence ID" value="KAG2601093.1"/>
    <property type="molecule type" value="Genomic_DNA"/>
</dbReference>
<name>A0A8T0SW71_PANVG</name>
<feature type="compositionally biased region" description="Pro residues" evidence="1">
    <location>
        <begin position="33"/>
        <end position="43"/>
    </location>
</feature>
<protein>
    <submittedName>
        <fullName evidence="2">Uncharacterized protein</fullName>
    </submittedName>
</protein>
<gene>
    <name evidence="2" type="ORF">PVAP13_5KG569407</name>
</gene>
<sequence>MSAAHLEPNHRASPFGRGRFASLSGGGPGGVATPPPSAPPPPRPRFRLWLLPRTGGIDRNTSYIQRGRGRGSLPAWERDERGGRQVVGARHLSAESSPNTVLPPA</sequence>
<evidence type="ECO:0000313" key="2">
    <source>
        <dbReference type="EMBL" id="KAG2601093.1"/>
    </source>
</evidence>